<evidence type="ECO:0000313" key="1">
    <source>
        <dbReference type="EMBL" id="REF00723.1"/>
    </source>
</evidence>
<gene>
    <name evidence="1" type="ORF">DFJ69_6294</name>
</gene>
<name>A0A3D9SXN8_9ACTN</name>
<organism evidence="1 2">
    <name type="scientific">Thermomonospora umbrina</name>
    <dbReference type="NCBI Taxonomy" id="111806"/>
    <lineage>
        <taxon>Bacteria</taxon>
        <taxon>Bacillati</taxon>
        <taxon>Actinomycetota</taxon>
        <taxon>Actinomycetes</taxon>
        <taxon>Streptosporangiales</taxon>
        <taxon>Thermomonosporaceae</taxon>
        <taxon>Thermomonospora</taxon>
    </lineage>
</organism>
<comment type="caution">
    <text evidence="1">The sequence shown here is derived from an EMBL/GenBank/DDBJ whole genome shotgun (WGS) entry which is preliminary data.</text>
</comment>
<keyword evidence="2" id="KW-1185">Reference proteome</keyword>
<dbReference type="AlphaFoldDB" id="A0A3D9SXN8"/>
<proteinExistence type="predicted"/>
<dbReference type="EMBL" id="QTTT01000001">
    <property type="protein sequence ID" value="REF00723.1"/>
    <property type="molecule type" value="Genomic_DNA"/>
</dbReference>
<dbReference type="Pfam" id="PF04237">
    <property type="entry name" value="YjbR"/>
    <property type="match status" value="1"/>
</dbReference>
<dbReference type="InterPro" id="IPR058532">
    <property type="entry name" value="YjbR/MT2646/Rv2570-like"/>
</dbReference>
<sequence length="119" mass="13365">MAVIEDVRALGTGLERSYQVYVRGRLKFRVGQIVYVAFSLDESVMGFAFPKEERAALVASEPHKFQMPSASEMRFNWVHAELAALDPAEARELVVDAWRMVVPDKLSRAYDLTHPNGPG</sequence>
<dbReference type="RefSeq" id="WP_116025844.1">
    <property type="nucleotide sequence ID" value="NZ_QTTT01000001.1"/>
</dbReference>
<dbReference type="Proteomes" id="UP000256661">
    <property type="component" value="Unassembled WGS sequence"/>
</dbReference>
<dbReference type="OrthoDB" id="6167040at2"/>
<reference evidence="1 2" key="1">
    <citation type="submission" date="2018-08" db="EMBL/GenBank/DDBJ databases">
        <title>Sequencing the genomes of 1000 actinobacteria strains.</title>
        <authorList>
            <person name="Klenk H.-P."/>
        </authorList>
    </citation>
    <scope>NUCLEOTIDE SEQUENCE [LARGE SCALE GENOMIC DNA]</scope>
    <source>
        <strain evidence="1 2">DSM 43927</strain>
    </source>
</reference>
<evidence type="ECO:0000313" key="2">
    <source>
        <dbReference type="Proteomes" id="UP000256661"/>
    </source>
</evidence>
<accession>A0A3D9SXN8</accession>
<protein>
    <submittedName>
        <fullName evidence="1">YjbR protein</fullName>
    </submittedName>
</protein>